<dbReference type="EMBL" id="JAVRJZ010000011">
    <property type="protein sequence ID" value="KAK2716698.1"/>
    <property type="molecule type" value="Genomic_DNA"/>
</dbReference>
<proteinExistence type="predicted"/>
<dbReference type="AlphaFoldDB" id="A0AA88L2N8"/>
<protein>
    <submittedName>
        <fullName evidence="2">Uncharacterized protein</fullName>
    </submittedName>
</protein>
<gene>
    <name evidence="2" type="ORF">QYM36_006996</name>
</gene>
<evidence type="ECO:0000313" key="2">
    <source>
        <dbReference type="EMBL" id="KAK2716698.1"/>
    </source>
</evidence>
<feature type="region of interest" description="Disordered" evidence="1">
    <location>
        <begin position="39"/>
        <end position="63"/>
    </location>
</feature>
<accession>A0AA88L2N8</accession>
<dbReference type="Proteomes" id="UP001187531">
    <property type="component" value="Unassembled WGS sequence"/>
</dbReference>
<reference evidence="2" key="1">
    <citation type="submission" date="2023-07" db="EMBL/GenBank/DDBJ databases">
        <title>Chromosome-level genome assembly of Artemia franciscana.</title>
        <authorList>
            <person name="Jo E."/>
        </authorList>
    </citation>
    <scope>NUCLEOTIDE SEQUENCE</scope>
    <source>
        <tissue evidence="2">Whole body</tissue>
    </source>
</reference>
<comment type="caution">
    <text evidence="2">The sequence shown here is derived from an EMBL/GenBank/DDBJ whole genome shotgun (WGS) entry which is preliminary data.</text>
</comment>
<name>A0AA88L2N8_ARTSF</name>
<sequence length="118" mass="13349">MLKNSFKSYFSHIRGLYRIRHLQVPKGTKKGTFYTISQEDCKKRSSEEEADENGNPFQNGSNQILVSPAPAYAIGYSYTNALKKLTYQKPVTVVLNLARLYTDSGMSEQVLYGGREKS</sequence>
<evidence type="ECO:0000256" key="1">
    <source>
        <dbReference type="SAM" id="MobiDB-lite"/>
    </source>
</evidence>
<organism evidence="2 3">
    <name type="scientific">Artemia franciscana</name>
    <name type="common">Brine shrimp</name>
    <name type="synonym">Artemia sanfranciscana</name>
    <dbReference type="NCBI Taxonomy" id="6661"/>
    <lineage>
        <taxon>Eukaryota</taxon>
        <taxon>Metazoa</taxon>
        <taxon>Ecdysozoa</taxon>
        <taxon>Arthropoda</taxon>
        <taxon>Crustacea</taxon>
        <taxon>Branchiopoda</taxon>
        <taxon>Anostraca</taxon>
        <taxon>Artemiidae</taxon>
        <taxon>Artemia</taxon>
    </lineage>
</organism>
<keyword evidence="3" id="KW-1185">Reference proteome</keyword>
<evidence type="ECO:0000313" key="3">
    <source>
        <dbReference type="Proteomes" id="UP001187531"/>
    </source>
</evidence>